<evidence type="ECO:0000256" key="3">
    <source>
        <dbReference type="ARBA" id="ARBA00022723"/>
    </source>
</evidence>
<dbReference type="GO" id="GO:0006508">
    <property type="term" value="P:proteolysis"/>
    <property type="evidence" value="ECO:0007669"/>
    <property type="project" value="UniProtKB-KW"/>
</dbReference>
<evidence type="ECO:0000256" key="4">
    <source>
        <dbReference type="ARBA" id="ARBA00022729"/>
    </source>
</evidence>
<dbReference type="AlphaFoldDB" id="A0A2S7K1P8"/>
<dbReference type="EMBL" id="PJCH01000015">
    <property type="protein sequence ID" value="PQA86434.1"/>
    <property type="molecule type" value="Genomic_DNA"/>
</dbReference>
<evidence type="ECO:0000256" key="2">
    <source>
        <dbReference type="ARBA" id="ARBA00022670"/>
    </source>
</evidence>
<dbReference type="PANTHER" id="PTHR12147">
    <property type="entry name" value="METALLOPEPTIDASE M28 FAMILY MEMBER"/>
    <property type="match status" value="1"/>
</dbReference>
<dbReference type="InterPro" id="IPR045175">
    <property type="entry name" value="M28_fam"/>
</dbReference>
<feature type="chain" id="PRO_5015689762" evidence="7">
    <location>
        <begin position="19"/>
        <end position="563"/>
    </location>
</feature>
<dbReference type="GO" id="GO:0008235">
    <property type="term" value="F:metalloexopeptidase activity"/>
    <property type="evidence" value="ECO:0007669"/>
    <property type="project" value="InterPro"/>
</dbReference>
<dbReference type="PANTHER" id="PTHR12147:SF56">
    <property type="entry name" value="AMINOPEPTIDASE YDR415C-RELATED"/>
    <property type="match status" value="1"/>
</dbReference>
<name>A0A2S7K1P8_9PROT</name>
<evidence type="ECO:0000256" key="1">
    <source>
        <dbReference type="ARBA" id="ARBA00022438"/>
    </source>
</evidence>
<dbReference type="CDD" id="cd05660">
    <property type="entry name" value="M28_like_PA"/>
    <property type="match status" value="1"/>
</dbReference>
<accession>A0A2S7K1P8</accession>
<dbReference type="InterPro" id="IPR046450">
    <property type="entry name" value="PA_dom_sf"/>
</dbReference>
<gene>
    <name evidence="9" type="ORF">CW354_19075</name>
</gene>
<organism evidence="9 10">
    <name type="scientific">Hyphococcus luteus</name>
    <dbReference type="NCBI Taxonomy" id="2058213"/>
    <lineage>
        <taxon>Bacteria</taxon>
        <taxon>Pseudomonadati</taxon>
        <taxon>Pseudomonadota</taxon>
        <taxon>Alphaproteobacteria</taxon>
        <taxon>Parvularculales</taxon>
        <taxon>Parvularculaceae</taxon>
        <taxon>Hyphococcus</taxon>
    </lineage>
</organism>
<evidence type="ECO:0000259" key="8">
    <source>
        <dbReference type="Pfam" id="PF04389"/>
    </source>
</evidence>
<keyword evidence="5" id="KW-0378">Hydrolase</keyword>
<dbReference type="Gene3D" id="3.40.630.10">
    <property type="entry name" value="Zn peptidases"/>
    <property type="match status" value="2"/>
</dbReference>
<evidence type="ECO:0000313" key="9">
    <source>
        <dbReference type="EMBL" id="PQA86434.1"/>
    </source>
</evidence>
<dbReference type="SUPFAM" id="SSF52025">
    <property type="entry name" value="PA domain"/>
    <property type="match status" value="1"/>
</dbReference>
<dbReference type="GO" id="GO:0004177">
    <property type="term" value="F:aminopeptidase activity"/>
    <property type="evidence" value="ECO:0007669"/>
    <property type="project" value="UniProtKB-KW"/>
</dbReference>
<evidence type="ECO:0000256" key="7">
    <source>
        <dbReference type="SAM" id="SignalP"/>
    </source>
</evidence>
<keyword evidence="6" id="KW-0862">Zinc</keyword>
<dbReference type="PROSITE" id="PS51257">
    <property type="entry name" value="PROKAR_LIPOPROTEIN"/>
    <property type="match status" value="1"/>
</dbReference>
<protein>
    <submittedName>
        <fullName evidence="9">Peptidase M28</fullName>
    </submittedName>
</protein>
<sequence>MIFRPTAACAALAVFALAACGQKSEAPAPSQEEPAAESGDVQIAPIDEADLRERIATLASDEFEGRAPATEGGMKTREYLISEMKEIGLEPGNGDSYEQEVPLVELTVDPEASSLSINGETLEYGPEAMYWTKRVKEDVSFEDSDVVFVGYGVVAPEYGWNDYEGLDVEGKTVIILVNDPGYATEDPELFNGRAMTYYGRWTYKYEEAARQGAAAALVVHQTAPAAYGWGVVEGSWAGPQLDLERPDGGAGRVALEGWIQEQTARDLFAEAGLDFDEAAASAHESGFEAIPMEGLKASGTLKNTIRRSNSANVAGVIPGTEHPEEYVLYMGHWDHNGVGAPDENGDNIWNGAVDNATGAAGILSIAEAFMNSTPKPKRSIMFLAVTAEESGLLGSAYFGEDPLVPYSEIVGGINIDALLPSPAAKDIIVIGYGASELEDLLKKAADKRGMYLRPDAEPEKGYFYRSDHISLAKKGVPMLYADSGVDLVEGGEEAGRALAEDYVTNRYHKPSDEYSEDWNFEGILNTFNILTEVGADMAYTDIWPNWYEGNEFRALRDAQMATE</sequence>
<dbReference type="CDD" id="cd04821">
    <property type="entry name" value="PA_M28_1_2"/>
    <property type="match status" value="1"/>
</dbReference>
<dbReference type="Pfam" id="PF04389">
    <property type="entry name" value="Peptidase_M28"/>
    <property type="match status" value="1"/>
</dbReference>
<evidence type="ECO:0000313" key="10">
    <source>
        <dbReference type="Proteomes" id="UP000239504"/>
    </source>
</evidence>
<dbReference type="FunFam" id="3.40.630.10:FF:000088">
    <property type="entry name" value="Peptidase M20"/>
    <property type="match status" value="1"/>
</dbReference>
<evidence type="ECO:0000256" key="5">
    <source>
        <dbReference type="ARBA" id="ARBA00022801"/>
    </source>
</evidence>
<dbReference type="OrthoDB" id="9778250at2"/>
<keyword evidence="10" id="KW-1185">Reference proteome</keyword>
<comment type="caution">
    <text evidence="9">The sequence shown here is derived from an EMBL/GenBank/DDBJ whole genome shotgun (WGS) entry which is preliminary data.</text>
</comment>
<keyword evidence="1" id="KW-0031">Aminopeptidase</keyword>
<reference evidence="9 10" key="1">
    <citation type="submission" date="2017-12" db="EMBL/GenBank/DDBJ databases">
        <authorList>
            <person name="Hurst M.R.H."/>
        </authorList>
    </citation>
    <scope>NUCLEOTIDE SEQUENCE [LARGE SCALE GENOMIC DNA]</scope>
    <source>
        <strain evidence="9 10">SY-3-19</strain>
    </source>
</reference>
<proteinExistence type="predicted"/>
<keyword evidence="2" id="KW-0645">Protease</keyword>
<dbReference type="SUPFAM" id="SSF53187">
    <property type="entry name" value="Zn-dependent exopeptidases"/>
    <property type="match status" value="1"/>
</dbReference>
<dbReference type="InterPro" id="IPR007484">
    <property type="entry name" value="Peptidase_M28"/>
</dbReference>
<dbReference type="Proteomes" id="UP000239504">
    <property type="component" value="Unassembled WGS sequence"/>
</dbReference>
<feature type="domain" description="Peptidase M28" evidence="8">
    <location>
        <begin position="312"/>
        <end position="518"/>
    </location>
</feature>
<keyword evidence="4 7" id="KW-0732">Signal</keyword>
<dbReference type="GO" id="GO:0046872">
    <property type="term" value="F:metal ion binding"/>
    <property type="evidence" value="ECO:0007669"/>
    <property type="project" value="UniProtKB-KW"/>
</dbReference>
<keyword evidence="3" id="KW-0479">Metal-binding</keyword>
<feature type="signal peptide" evidence="7">
    <location>
        <begin position="1"/>
        <end position="18"/>
    </location>
</feature>
<evidence type="ECO:0000256" key="6">
    <source>
        <dbReference type="ARBA" id="ARBA00022833"/>
    </source>
</evidence>
<dbReference type="RefSeq" id="WP_104831646.1">
    <property type="nucleotide sequence ID" value="NZ_PJCH01000015.1"/>
</dbReference>